<sequence>MSAQLSQQSNQIDLVYAKYNFEGKLIWAKTLYSDPKTASTNYDDVFSGASISKHGYIFLVIQSNFYTKSGTGNNNLRFIKISKETVDLCHVLVIYLTYQS</sequence>
<gene>
    <name evidence="1" type="primary">Contig8971.g9592</name>
    <name evidence="1" type="ORF">STYLEM_6377</name>
</gene>
<dbReference type="Proteomes" id="UP000039865">
    <property type="component" value="Unassembled WGS sequence"/>
</dbReference>
<dbReference type="AlphaFoldDB" id="A0A078A6D1"/>
<accession>A0A078A6D1</accession>
<evidence type="ECO:0000313" key="2">
    <source>
        <dbReference type="Proteomes" id="UP000039865"/>
    </source>
</evidence>
<organism evidence="1 2">
    <name type="scientific">Stylonychia lemnae</name>
    <name type="common">Ciliate</name>
    <dbReference type="NCBI Taxonomy" id="5949"/>
    <lineage>
        <taxon>Eukaryota</taxon>
        <taxon>Sar</taxon>
        <taxon>Alveolata</taxon>
        <taxon>Ciliophora</taxon>
        <taxon>Intramacronucleata</taxon>
        <taxon>Spirotrichea</taxon>
        <taxon>Stichotrichia</taxon>
        <taxon>Sporadotrichida</taxon>
        <taxon>Oxytrichidae</taxon>
        <taxon>Stylonychinae</taxon>
        <taxon>Stylonychia</taxon>
    </lineage>
</organism>
<reference evidence="1 2" key="1">
    <citation type="submission" date="2014-06" db="EMBL/GenBank/DDBJ databases">
        <authorList>
            <person name="Swart Estienne"/>
        </authorList>
    </citation>
    <scope>NUCLEOTIDE SEQUENCE [LARGE SCALE GENOMIC DNA]</scope>
    <source>
        <strain evidence="1 2">130c</strain>
    </source>
</reference>
<proteinExistence type="predicted"/>
<protein>
    <submittedName>
        <fullName evidence="1">Uncharacterized protein</fullName>
    </submittedName>
</protein>
<keyword evidence="2" id="KW-1185">Reference proteome</keyword>
<name>A0A078A6D1_STYLE</name>
<dbReference type="EMBL" id="CCKQ01006126">
    <property type="protein sequence ID" value="CDW77416.1"/>
    <property type="molecule type" value="Genomic_DNA"/>
</dbReference>
<evidence type="ECO:0000313" key="1">
    <source>
        <dbReference type="EMBL" id="CDW77416.1"/>
    </source>
</evidence>
<dbReference type="InParanoid" id="A0A078A6D1"/>